<dbReference type="GO" id="GO:0051537">
    <property type="term" value="F:2 iron, 2 sulfur cluster binding"/>
    <property type="evidence" value="ECO:0007669"/>
    <property type="project" value="UniProtKB-KW"/>
</dbReference>
<dbReference type="GO" id="GO:0016491">
    <property type="term" value="F:oxidoreductase activity"/>
    <property type="evidence" value="ECO:0007669"/>
    <property type="project" value="UniProtKB-KW"/>
</dbReference>
<gene>
    <name evidence="12" type="ORF">GCM10011322_42140</name>
</gene>
<comment type="similarity">
    <text evidence="9">In the N-terminal section; belongs to the FAD-binding oxidoreductase type 6 family.</text>
</comment>
<dbReference type="SUPFAM" id="SSF54292">
    <property type="entry name" value="2Fe-2S ferredoxin-like"/>
    <property type="match status" value="1"/>
</dbReference>
<dbReference type="PROSITE" id="PS00197">
    <property type="entry name" value="2FE2S_FER_1"/>
    <property type="match status" value="1"/>
</dbReference>
<dbReference type="Pfam" id="PF00111">
    <property type="entry name" value="Fer2"/>
    <property type="match status" value="1"/>
</dbReference>
<dbReference type="PROSITE" id="PS51384">
    <property type="entry name" value="FAD_FR"/>
    <property type="match status" value="1"/>
</dbReference>
<keyword evidence="5" id="KW-0274">FAD</keyword>
<dbReference type="SUPFAM" id="SSF52343">
    <property type="entry name" value="Ferredoxin reductase-like, C-terminal NADP-linked domain"/>
    <property type="match status" value="1"/>
</dbReference>
<dbReference type="InterPro" id="IPR001041">
    <property type="entry name" value="2Fe-2S_ferredoxin-type"/>
</dbReference>
<dbReference type="EMBL" id="BMMF01000015">
    <property type="protein sequence ID" value="GGK50648.1"/>
    <property type="molecule type" value="Genomic_DNA"/>
</dbReference>
<dbReference type="SUPFAM" id="SSF63380">
    <property type="entry name" value="Riboflavin synthase domain-like"/>
    <property type="match status" value="1"/>
</dbReference>
<dbReference type="GO" id="GO:0046872">
    <property type="term" value="F:metal ion binding"/>
    <property type="evidence" value="ECO:0007669"/>
    <property type="project" value="UniProtKB-KW"/>
</dbReference>
<evidence type="ECO:0000256" key="5">
    <source>
        <dbReference type="ARBA" id="ARBA00022827"/>
    </source>
</evidence>
<feature type="domain" description="FAD-binding FR-type" evidence="11">
    <location>
        <begin position="18"/>
        <end position="121"/>
    </location>
</feature>
<dbReference type="AlphaFoldDB" id="A0A917QH84"/>
<name>A0A917QH84_9HYPH</name>
<keyword evidence="6" id="KW-0560">Oxidoreductase</keyword>
<evidence type="ECO:0000256" key="4">
    <source>
        <dbReference type="ARBA" id="ARBA00022723"/>
    </source>
</evidence>
<dbReference type="PANTHER" id="PTHR47354:SF6">
    <property type="entry name" value="NADH OXIDOREDUCTASE HCR"/>
    <property type="match status" value="1"/>
</dbReference>
<evidence type="ECO:0000256" key="3">
    <source>
        <dbReference type="ARBA" id="ARBA00022714"/>
    </source>
</evidence>
<keyword evidence="7" id="KW-0408">Iron</keyword>
<dbReference type="InterPro" id="IPR050415">
    <property type="entry name" value="MRET"/>
</dbReference>
<dbReference type="InterPro" id="IPR017927">
    <property type="entry name" value="FAD-bd_FR_type"/>
</dbReference>
<comment type="cofactor">
    <cofactor evidence="1">
        <name>FAD</name>
        <dbReference type="ChEBI" id="CHEBI:57692"/>
    </cofactor>
</comment>
<dbReference type="InterPro" id="IPR008333">
    <property type="entry name" value="Cbr1-like_FAD-bd_dom"/>
</dbReference>
<dbReference type="Pfam" id="PF00970">
    <property type="entry name" value="FAD_binding_6"/>
    <property type="match status" value="1"/>
</dbReference>
<evidence type="ECO:0000256" key="7">
    <source>
        <dbReference type="ARBA" id="ARBA00023004"/>
    </source>
</evidence>
<evidence type="ECO:0000256" key="2">
    <source>
        <dbReference type="ARBA" id="ARBA00022630"/>
    </source>
</evidence>
<accession>A0A917QH84</accession>
<keyword evidence="4" id="KW-0479">Metal-binding</keyword>
<evidence type="ECO:0000256" key="9">
    <source>
        <dbReference type="ARBA" id="ARBA00061434"/>
    </source>
</evidence>
<dbReference type="InterPro" id="IPR039261">
    <property type="entry name" value="FNR_nucleotide-bd"/>
</dbReference>
<keyword evidence="3" id="KW-0001">2Fe-2S</keyword>
<dbReference type="RefSeq" id="WP_188915252.1">
    <property type="nucleotide sequence ID" value="NZ_BMMF01000015.1"/>
</dbReference>
<evidence type="ECO:0000259" key="10">
    <source>
        <dbReference type="PROSITE" id="PS51085"/>
    </source>
</evidence>
<protein>
    <submittedName>
        <fullName evidence="12">Hybrid-cluster NAD(P)-dependent oxidoreductase</fullName>
    </submittedName>
</protein>
<keyword evidence="13" id="KW-1185">Reference proteome</keyword>
<dbReference type="Proteomes" id="UP000600449">
    <property type="component" value="Unassembled WGS sequence"/>
</dbReference>
<dbReference type="PRINTS" id="PR00406">
    <property type="entry name" value="CYTB5RDTASE"/>
</dbReference>
<dbReference type="Gene3D" id="2.40.30.10">
    <property type="entry name" value="Translation factors"/>
    <property type="match status" value="1"/>
</dbReference>
<comment type="caution">
    <text evidence="12">The sequence shown here is derived from an EMBL/GenBank/DDBJ whole genome shotgun (WGS) entry which is preliminary data.</text>
</comment>
<evidence type="ECO:0000256" key="8">
    <source>
        <dbReference type="ARBA" id="ARBA00023014"/>
    </source>
</evidence>
<dbReference type="InterPro" id="IPR006058">
    <property type="entry name" value="2Fe2S_fd_BS"/>
</dbReference>
<dbReference type="PANTHER" id="PTHR47354">
    <property type="entry name" value="NADH OXIDOREDUCTASE HCR"/>
    <property type="match status" value="1"/>
</dbReference>
<reference evidence="12 13" key="1">
    <citation type="journal article" date="2014" name="Int. J. Syst. Evol. Microbiol.">
        <title>Complete genome sequence of Corynebacterium casei LMG S-19264T (=DSM 44701T), isolated from a smear-ripened cheese.</title>
        <authorList>
            <consortium name="US DOE Joint Genome Institute (JGI-PGF)"/>
            <person name="Walter F."/>
            <person name="Albersmeier A."/>
            <person name="Kalinowski J."/>
            <person name="Ruckert C."/>
        </authorList>
    </citation>
    <scope>NUCLEOTIDE SEQUENCE [LARGE SCALE GENOMIC DNA]</scope>
    <source>
        <strain evidence="12 13">CGMCC 1.9161</strain>
    </source>
</reference>
<dbReference type="Pfam" id="PF00175">
    <property type="entry name" value="NAD_binding_1"/>
    <property type="match status" value="1"/>
</dbReference>
<evidence type="ECO:0000313" key="12">
    <source>
        <dbReference type="EMBL" id="GGK50648.1"/>
    </source>
</evidence>
<organism evidence="12 13">
    <name type="scientific">Salinarimonas ramus</name>
    <dbReference type="NCBI Taxonomy" id="690164"/>
    <lineage>
        <taxon>Bacteria</taxon>
        <taxon>Pseudomonadati</taxon>
        <taxon>Pseudomonadota</taxon>
        <taxon>Alphaproteobacteria</taxon>
        <taxon>Hyphomicrobiales</taxon>
        <taxon>Salinarimonadaceae</taxon>
        <taxon>Salinarimonas</taxon>
    </lineage>
</organism>
<feature type="domain" description="2Fe-2S ferredoxin-type" evidence="10">
    <location>
        <begin position="278"/>
        <end position="362"/>
    </location>
</feature>
<evidence type="ECO:0000256" key="6">
    <source>
        <dbReference type="ARBA" id="ARBA00023002"/>
    </source>
</evidence>
<dbReference type="InterPro" id="IPR017938">
    <property type="entry name" value="Riboflavin_synthase-like_b-brl"/>
</dbReference>
<sequence length="362" mass="40614">MARHGLSLEALYPVWDCEEDDRLICRAVYEETHDVKTFVFVSPEPRQFNFAPGQFLTFDFPVNGESVNRSYTIASSPTRPHTVAITVKRTSGGVVSNWLHDHLRVGDVVRAVGPMGEFSTWAHPNPKRLFVSGGVGATPLISHVRRDFDVGEDLDTIYLHFARTPRDIMFRHELELMAHRRQNLKVAHVVEGVEGERFWSGYRGRFSPELVANIASDFREREIFCCGPPAFMGAVRYFLEHSGHDMARYHEESFDFGQLSPSEQQAAPPPPDETLETYEITFTKSGRTIPCDENTTILAAARLAGMRLPASCTKGLCGTCKTRKRDGTVDMAHAGGIRQREIDAGMVLLCCSKPRSNVIVER</sequence>
<evidence type="ECO:0000259" key="11">
    <source>
        <dbReference type="PROSITE" id="PS51384"/>
    </source>
</evidence>
<keyword evidence="2" id="KW-0285">Flavoprotein</keyword>
<evidence type="ECO:0000313" key="13">
    <source>
        <dbReference type="Proteomes" id="UP000600449"/>
    </source>
</evidence>
<dbReference type="InterPro" id="IPR036010">
    <property type="entry name" value="2Fe-2S_ferredoxin-like_sf"/>
</dbReference>
<dbReference type="PROSITE" id="PS51085">
    <property type="entry name" value="2FE2S_FER_2"/>
    <property type="match status" value="1"/>
</dbReference>
<keyword evidence="8" id="KW-0411">Iron-sulfur</keyword>
<dbReference type="Gene3D" id="3.10.20.30">
    <property type="match status" value="1"/>
</dbReference>
<dbReference type="Gene3D" id="3.40.50.80">
    <property type="entry name" value="Nucleotide-binding domain of ferredoxin-NADP reductase (FNR) module"/>
    <property type="match status" value="1"/>
</dbReference>
<evidence type="ECO:0000256" key="1">
    <source>
        <dbReference type="ARBA" id="ARBA00001974"/>
    </source>
</evidence>
<dbReference type="InterPro" id="IPR012675">
    <property type="entry name" value="Beta-grasp_dom_sf"/>
</dbReference>
<proteinExistence type="inferred from homology"/>
<dbReference type="CDD" id="cd00207">
    <property type="entry name" value="fer2"/>
    <property type="match status" value="1"/>
</dbReference>
<dbReference type="CDD" id="cd06215">
    <property type="entry name" value="FNR_iron_sulfur_binding_1"/>
    <property type="match status" value="1"/>
</dbReference>
<dbReference type="InterPro" id="IPR001433">
    <property type="entry name" value="OxRdtase_FAD/NAD-bd"/>
</dbReference>